<proteinExistence type="inferred from homology"/>
<organism evidence="6 7">
    <name type="scientific">Lachnellula suecica</name>
    <dbReference type="NCBI Taxonomy" id="602035"/>
    <lineage>
        <taxon>Eukaryota</taxon>
        <taxon>Fungi</taxon>
        <taxon>Dikarya</taxon>
        <taxon>Ascomycota</taxon>
        <taxon>Pezizomycotina</taxon>
        <taxon>Leotiomycetes</taxon>
        <taxon>Helotiales</taxon>
        <taxon>Lachnaceae</taxon>
        <taxon>Lachnellula</taxon>
    </lineage>
</organism>
<dbReference type="GO" id="GO:0006508">
    <property type="term" value="P:proteolysis"/>
    <property type="evidence" value="ECO:0007669"/>
    <property type="project" value="UniProtKB-KW"/>
</dbReference>
<evidence type="ECO:0000256" key="4">
    <source>
        <dbReference type="RuleBase" id="RU000454"/>
    </source>
</evidence>
<dbReference type="GO" id="GO:0000324">
    <property type="term" value="C:fungal-type vacuole"/>
    <property type="evidence" value="ECO:0007669"/>
    <property type="project" value="TreeGrafter"/>
</dbReference>
<comment type="similarity">
    <text evidence="1 4">Belongs to the peptidase A1 family.</text>
</comment>
<dbReference type="CDD" id="cd05471">
    <property type="entry name" value="pepsin_like"/>
    <property type="match status" value="1"/>
</dbReference>
<feature type="domain" description="Peptidase A1" evidence="5">
    <location>
        <begin position="92"/>
        <end position="427"/>
    </location>
</feature>
<gene>
    <name evidence="6" type="ORF">LSUE1_G003313</name>
</gene>
<dbReference type="InterPro" id="IPR001461">
    <property type="entry name" value="Aspartic_peptidase_A1"/>
</dbReference>
<dbReference type="Proteomes" id="UP000469558">
    <property type="component" value="Unassembled WGS sequence"/>
</dbReference>
<dbReference type="SUPFAM" id="SSF50630">
    <property type="entry name" value="Acid proteases"/>
    <property type="match status" value="1"/>
</dbReference>
<keyword evidence="2 4" id="KW-0064">Aspartyl protease</keyword>
<evidence type="ECO:0000256" key="1">
    <source>
        <dbReference type="ARBA" id="ARBA00007447"/>
    </source>
</evidence>
<dbReference type="PANTHER" id="PTHR47966">
    <property type="entry name" value="BETA-SITE APP-CLEAVING ENZYME, ISOFORM A-RELATED"/>
    <property type="match status" value="1"/>
</dbReference>
<dbReference type="PRINTS" id="PR00792">
    <property type="entry name" value="PEPSIN"/>
</dbReference>
<dbReference type="OrthoDB" id="15189at2759"/>
<dbReference type="GO" id="GO:0004190">
    <property type="term" value="F:aspartic-type endopeptidase activity"/>
    <property type="evidence" value="ECO:0007669"/>
    <property type="project" value="UniProtKB-KW"/>
</dbReference>
<dbReference type="InterPro" id="IPR034164">
    <property type="entry name" value="Pepsin-like_dom"/>
</dbReference>
<keyword evidence="7" id="KW-1185">Reference proteome</keyword>
<keyword evidence="4" id="KW-0378">Hydrolase</keyword>
<feature type="active site" evidence="3">
    <location>
        <position position="108"/>
    </location>
</feature>
<keyword evidence="4" id="KW-0645">Protease</keyword>
<dbReference type="Gene3D" id="2.40.70.10">
    <property type="entry name" value="Acid Proteases"/>
    <property type="match status" value="2"/>
</dbReference>
<comment type="caution">
    <text evidence="6">The sequence shown here is derived from an EMBL/GenBank/DDBJ whole genome shotgun (WGS) entry which is preliminary data.</text>
</comment>
<dbReference type="PANTHER" id="PTHR47966:SF47">
    <property type="entry name" value="ENDOPEPTIDASE, PUTATIVE (AFU_ORTHOLOGUE AFUA_3G01220)-RELATED"/>
    <property type="match status" value="1"/>
</dbReference>
<protein>
    <submittedName>
        <fullName evidence="6">Putative aspartic-type endopeptidase</fullName>
    </submittedName>
</protein>
<reference evidence="6 7" key="1">
    <citation type="submission" date="2018-05" db="EMBL/GenBank/DDBJ databases">
        <title>Genome sequencing and assembly of the regulated plant pathogen Lachnellula willkommii and related sister species for the development of diagnostic species identification markers.</title>
        <authorList>
            <person name="Giroux E."/>
            <person name="Bilodeau G."/>
        </authorList>
    </citation>
    <scope>NUCLEOTIDE SEQUENCE [LARGE SCALE GENOMIC DNA]</scope>
    <source>
        <strain evidence="6 7">CBS 268.59</strain>
    </source>
</reference>
<evidence type="ECO:0000313" key="7">
    <source>
        <dbReference type="Proteomes" id="UP000469558"/>
    </source>
</evidence>
<name>A0A8T9CKK4_9HELO</name>
<feature type="active site" evidence="3">
    <location>
        <position position="318"/>
    </location>
</feature>
<dbReference type="PROSITE" id="PS00141">
    <property type="entry name" value="ASP_PROTEASE"/>
    <property type="match status" value="1"/>
</dbReference>
<dbReference type="PROSITE" id="PS51767">
    <property type="entry name" value="PEPTIDASE_A1"/>
    <property type="match status" value="1"/>
</dbReference>
<dbReference type="InterPro" id="IPR001969">
    <property type="entry name" value="Aspartic_peptidase_AS"/>
</dbReference>
<evidence type="ECO:0000256" key="3">
    <source>
        <dbReference type="PIRSR" id="PIRSR601461-1"/>
    </source>
</evidence>
<dbReference type="EMBL" id="QGMK01000212">
    <property type="protein sequence ID" value="TVY83253.1"/>
    <property type="molecule type" value="Genomic_DNA"/>
</dbReference>
<sequence length="438" mass="46314">MLFPSALKVAGFLAIGAEARYFKRSDGITISSRKTVSRDAPSPITITDAVLPLNKMAKGASAIRRSSLLQKLLTFPNGSTTGLTSLELGEEFSATVSFASQEFQLIVDTGSSDTWVVETGFTCVDFDTGKTTTESECAFGPLYTKSSTFSAISGETFSIEYGDGEELTGIVGTEDVTVAGITVDTEVALVTNADWEGDGTTSGLIGFAYPALTSAYKGSTQEVYNPIFTQMYSKGLIANDYFSLIIERDNSGPAGYIALGGVPDIAFTQNFTSTPIIVTNIDGYPDSYDFYTINIVNIQLNGAAISGSGGTTYEYIIDSGTTLNYVPTAVATKINAGFSPVGKYSSSEGVYIVSCTATPPKISIDIAGTLFYINPLDMILDAGDGTCISGFTQGGTSGTEDIFILGDTFQKNVVSVFDVGAKTMQFAGREYYVSDDTT</sequence>
<dbReference type="InterPro" id="IPR033121">
    <property type="entry name" value="PEPTIDASE_A1"/>
</dbReference>
<dbReference type="Pfam" id="PF00026">
    <property type="entry name" value="Asp"/>
    <property type="match status" value="1"/>
</dbReference>
<dbReference type="AlphaFoldDB" id="A0A8T9CKK4"/>
<evidence type="ECO:0000313" key="6">
    <source>
        <dbReference type="EMBL" id="TVY83253.1"/>
    </source>
</evidence>
<evidence type="ECO:0000256" key="2">
    <source>
        <dbReference type="ARBA" id="ARBA00022750"/>
    </source>
</evidence>
<evidence type="ECO:0000259" key="5">
    <source>
        <dbReference type="PROSITE" id="PS51767"/>
    </source>
</evidence>
<dbReference type="InterPro" id="IPR021109">
    <property type="entry name" value="Peptidase_aspartic_dom_sf"/>
</dbReference>
<accession>A0A8T9CKK4</accession>